<gene>
    <name evidence="2" type="ORF">RXV94_01550</name>
</gene>
<protein>
    <submittedName>
        <fullName evidence="2">G-D-S-L family lipolytic protein</fullName>
    </submittedName>
</protein>
<evidence type="ECO:0000256" key="1">
    <source>
        <dbReference type="SAM" id="SignalP"/>
    </source>
</evidence>
<reference evidence="2 3" key="1">
    <citation type="submission" date="2023-10" db="EMBL/GenBank/DDBJ databases">
        <title>Marimonas sp. nov. isolated from tidal mud flat.</title>
        <authorList>
            <person name="Jaincy N.J."/>
            <person name="Srinivasan S."/>
            <person name="Lee S.-S."/>
        </authorList>
    </citation>
    <scope>NUCLEOTIDE SEQUENCE [LARGE SCALE GENOMIC DNA]</scope>
    <source>
        <strain evidence="2 3">MJ-SS3</strain>
    </source>
</reference>
<feature type="chain" id="PRO_5046944206" evidence="1">
    <location>
        <begin position="26"/>
        <end position="544"/>
    </location>
</feature>
<comment type="caution">
    <text evidence="2">The sequence shown here is derived from an EMBL/GenBank/DDBJ whole genome shotgun (WGS) entry which is preliminary data.</text>
</comment>
<dbReference type="Proteomes" id="UP001268651">
    <property type="component" value="Unassembled WGS sequence"/>
</dbReference>
<organism evidence="2 3">
    <name type="scientific">Gilvirhabdus luticola</name>
    <dbReference type="NCBI Taxonomy" id="3079858"/>
    <lineage>
        <taxon>Bacteria</taxon>
        <taxon>Pseudomonadati</taxon>
        <taxon>Bacteroidota</taxon>
        <taxon>Flavobacteriia</taxon>
        <taxon>Flavobacteriales</taxon>
        <taxon>Flavobacteriaceae</taxon>
        <taxon>Gilvirhabdus</taxon>
    </lineage>
</organism>
<dbReference type="EMBL" id="JAWHTF010000001">
    <property type="protein sequence ID" value="MDU8884825.1"/>
    <property type="molecule type" value="Genomic_DNA"/>
</dbReference>
<keyword evidence="1" id="KW-0732">Signal</keyword>
<evidence type="ECO:0000313" key="2">
    <source>
        <dbReference type="EMBL" id="MDU8884825.1"/>
    </source>
</evidence>
<feature type="signal peptide" evidence="1">
    <location>
        <begin position="1"/>
        <end position="25"/>
    </location>
</feature>
<keyword evidence="3" id="KW-1185">Reference proteome</keyword>
<accession>A0ABU3U343</accession>
<dbReference type="Gene3D" id="3.40.50.1110">
    <property type="entry name" value="SGNH hydrolase"/>
    <property type="match status" value="1"/>
</dbReference>
<proteinExistence type="predicted"/>
<dbReference type="InterPro" id="IPR036514">
    <property type="entry name" value="SGNH_hydro_sf"/>
</dbReference>
<evidence type="ECO:0000313" key="3">
    <source>
        <dbReference type="Proteomes" id="UP001268651"/>
    </source>
</evidence>
<dbReference type="SUPFAM" id="SSF52266">
    <property type="entry name" value="SGNH hydrolase"/>
    <property type="match status" value="1"/>
</dbReference>
<sequence>MKKININTKYIWLLAVLLTFTACESDDDSTDGGMVDPLPALIAGSANFSNYVALGDSNTSGMTDGALFVAGQQNSFPNLLSQKFALIGGGSFAQPLMNDNTGGLLLGGNQIAPNRLVVTGFDAPIRLEEAIGPVTPTTDLLVNNPTGPFNNMGIPLAKSFHLLAPGYGNLGGLFTSPATANPYFVRMTGTTPDATVLELAMGQNPSFFSLWIGSNDALGYATSGGDGSSPLTDPALFDTVYNGLVATLTSGGAQGVVANIPYVTELPHFTAVTHDPLDPSDPNFGPLIPTLNTLFGALNQVFTILDRPDRYMQFSTTANSAVVIKDETLDDLSAQITAVLNANPDFPAFLAQFGVPAVAAPAVANLLGIMYGQARKAKSSDLLTLSSGSIIGTVNADFFAFLQSQGLSPEVAGQFSVEGITFPLGDTWVLIPSEQDEIKTMIDNYNTTISSVATAAGLAFVDVKSIVQEMAESGYASDDFIFTAELVSGGAISADGLHGTARGNVIVANEIMKAIDATYGSNFEAAGELLDVGDYPTNYSPLLP</sequence>
<dbReference type="RefSeq" id="WP_316660597.1">
    <property type="nucleotide sequence ID" value="NZ_JAWHTF010000001.1"/>
</dbReference>
<dbReference type="PROSITE" id="PS51257">
    <property type="entry name" value="PROKAR_LIPOPROTEIN"/>
    <property type="match status" value="1"/>
</dbReference>
<name>A0ABU3U343_9FLAO</name>